<feature type="transmembrane region" description="Helical" evidence="1">
    <location>
        <begin position="100"/>
        <end position="121"/>
    </location>
</feature>
<dbReference type="Proteomes" id="UP000887566">
    <property type="component" value="Unplaced"/>
</dbReference>
<name>A0A914XIW1_9BILA</name>
<dbReference type="AlphaFoldDB" id="A0A914XIW1"/>
<protein>
    <submittedName>
        <fullName evidence="3">Uncharacterized protein</fullName>
    </submittedName>
</protein>
<keyword evidence="2" id="KW-1185">Reference proteome</keyword>
<sequence>MPTSRSVAVRTDVTRTTGRATASRTIMPFRTSSVPVWLIKLITVIIAIVVLLLVLLQRNFLGSKSPMSLLVTALTCGILLGWSIGSVLQQVLAIRNVEIIANVCMTVLSITSLVYAAYHLIKFDDHSGNDWYAKEIGVLICFIIQSIVCLLMLSWALYGNIIVVQTR</sequence>
<feature type="transmembrane region" description="Helical" evidence="1">
    <location>
        <begin position="136"/>
        <end position="158"/>
    </location>
</feature>
<reference evidence="3" key="1">
    <citation type="submission" date="2022-11" db="UniProtKB">
        <authorList>
            <consortium name="WormBaseParasite"/>
        </authorList>
    </citation>
    <scope>IDENTIFICATION</scope>
</reference>
<keyword evidence="1" id="KW-0812">Transmembrane</keyword>
<keyword evidence="1" id="KW-0472">Membrane</keyword>
<keyword evidence="1" id="KW-1133">Transmembrane helix</keyword>
<evidence type="ECO:0000313" key="3">
    <source>
        <dbReference type="WBParaSite" id="PSAMB.scaffold8409size6261.g31354.t1"/>
    </source>
</evidence>
<evidence type="ECO:0000313" key="2">
    <source>
        <dbReference type="Proteomes" id="UP000887566"/>
    </source>
</evidence>
<feature type="transmembrane region" description="Helical" evidence="1">
    <location>
        <begin position="34"/>
        <end position="56"/>
    </location>
</feature>
<accession>A0A914XIW1</accession>
<feature type="transmembrane region" description="Helical" evidence="1">
    <location>
        <begin position="68"/>
        <end position="88"/>
    </location>
</feature>
<dbReference type="WBParaSite" id="PSAMB.scaffold8409size6261.g31354.t1">
    <property type="protein sequence ID" value="PSAMB.scaffold8409size6261.g31354.t1"/>
    <property type="gene ID" value="PSAMB.scaffold8409size6261.g31354"/>
</dbReference>
<organism evidence="2 3">
    <name type="scientific">Plectus sambesii</name>
    <dbReference type="NCBI Taxonomy" id="2011161"/>
    <lineage>
        <taxon>Eukaryota</taxon>
        <taxon>Metazoa</taxon>
        <taxon>Ecdysozoa</taxon>
        <taxon>Nematoda</taxon>
        <taxon>Chromadorea</taxon>
        <taxon>Plectida</taxon>
        <taxon>Plectina</taxon>
        <taxon>Plectoidea</taxon>
        <taxon>Plectidae</taxon>
        <taxon>Plectus</taxon>
    </lineage>
</organism>
<proteinExistence type="predicted"/>
<evidence type="ECO:0000256" key="1">
    <source>
        <dbReference type="SAM" id="Phobius"/>
    </source>
</evidence>